<gene>
    <name evidence="2" type="ORF">RND71_017713</name>
</gene>
<evidence type="ECO:0000313" key="3">
    <source>
        <dbReference type="Proteomes" id="UP001291623"/>
    </source>
</evidence>
<keyword evidence="3" id="KW-1185">Reference proteome</keyword>
<dbReference type="AlphaFoldDB" id="A0AAE1S3C9"/>
<feature type="region of interest" description="Disordered" evidence="1">
    <location>
        <begin position="1"/>
        <end position="20"/>
    </location>
</feature>
<evidence type="ECO:0000313" key="2">
    <source>
        <dbReference type="EMBL" id="KAK4362472.1"/>
    </source>
</evidence>
<feature type="compositionally biased region" description="Gly residues" evidence="1">
    <location>
        <begin position="7"/>
        <end position="20"/>
    </location>
</feature>
<reference evidence="2" key="1">
    <citation type="submission" date="2023-12" db="EMBL/GenBank/DDBJ databases">
        <title>Genome assembly of Anisodus tanguticus.</title>
        <authorList>
            <person name="Wang Y.-J."/>
        </authorList>
    </citation>
    <scope>NUCLEOTIDE SEQUENCE</scope>
    <source>
        <strain evidence="2">KB-2021</strain>
        <tissue evidence="2">Leaf</tissue>
    </source>
</reference>
<dbReference type="EMBL" id="JAVYJV010000009">
    <property type="protein sequence ID" value="KAK4362472.1"/>
    <property type="molecule type" value="Genomic_DNA"/>
</dbReference>
<protein>
    <submittedName>
        <fullName evidence="2">Uncharacterized protein</fullName>
    </submittedName>
</protein>
<comment type="caution">
    <text evidence="2">The sequence shown here is derived from an EMBL/GenBank/DDBJ whole genome shotgun (WGS) entry which is preliminary data.</text>
</comment>
<evidence type="ECO:0000256" key="1">
    <source>
        <dbReference type="SAM" id="MobiDB-lite"/>
    </source>
</evidence>
<dbReference type="Proteomes" id="UP001291623">
    <property type="component" value="Unassembled WGS sequence"/>
</dbReference>
<proteinExistence type="predicted"/>
<organism evidence="2 3">
    <name type="scientific">Anisodus tanguticus</name>
    <dbReference type="NCBI Taxonomy" id="243964"/>
    <lineage>
        <taxon>Eukaryota</taxon>
        <taxon>Viridiplantae</taxon>
        <taxon>Streptophyta</taxon>
        <taxon>Embryophyta</taxon>
        <taxon>Tracheophyta</taxon>
        <taxon>Spermatophyta</taxon>
        <taxon>Magnoliopsida</taxon>
        <taxon>eudicotyledons</taxon>
        <taxon>Gunneridae</taxon>
        <taxon>Pentapetalae</taxon>
        <taxon>asterids</taxon>
        <taxon>lamiids</taxon>
        <taxon>Solanales</taxon>
        <taxon>Solanaceae</taxon>
        <taxon>Solanoideae</taxon>
        <taxon>Hyoscyameae</taxon>
        <taxon>Anisodus</taxon>
    </lineage>
</organism>
<name>A0AAE1S3C9_9SOLA</name>
<sequence length="111" mass="11900">MVTNGSDGDGGDIGGSGGGVVVPRGRGGVGLGLPETTDPISLVMKKISDVERKSEHKNKGEKALLLLPVGVELADGDWLLLLHIALAMVRKNEEDEVVSVMGWWRRWLARE</sequence>
<accession>A0AAE1S3C9</accession>